<keyword evidence="2" id="KW-1185">Reference proteome</keyword>
<organism evidence="1 2">
    <name type="scientific">Duganella phyllosphaerae</name>
    <dbReference type="NCBI Taxonomy" id="762836"/>
    <lineage>
        <taxon>Bacteria</taxon>
        <taxon>Pseudomonadati</taxon>
        <taxon>Pseudomonadota</taxon>
        <taxon>Betaproteobacteria</taxon>
        <taxon>Burkholderiales</taxon>
        <taxon>Oxalobacteraceae</taxon>
        <taxon>Telluria group</taxon>
        <taxon>Duganella</taxon>
    </lineage>
</organism>
<reference evidence="2" key="1">
    <citation type="journal article" date="2016" name="Front. Microbiol.">
        <title>Molecular Keys to the Janthinobacterium and Duganella spp. Interaction with the Plant Pathogen Fusarium graminearum.</title>
        <authorList>
            <person name="Haack F.S."/>
            <person name="Poehlein A."/>
            <person name="Kroger C."/>
            <person name="Voigt C.A."/>
            <person name="Piepenbring M."/>
            <person name="Bode H.B."/>
            <person name="Daniel R."/>
            <person name="Schafer W."/>
            <person name="Streit W.R."/>
        </authorList>
    </citation>
    <scope>NUCLEOTIDE SEQUENCE [LARGE SCALE GENOMIC DNA]</scope>
    <source>
        <strain evidence="2">T54</strain>
    </source>
</reference>
<accession>A0A1E7X6T2</accession>
<protein>
    <submittedName>
        <fullName evidence="1">Uncharacterized protein</fullName>
    </submittedName>
</protein>
<comment type="caution">
    <text evidence="1">The sequence shown here is derived from an EMBL/GenBank/DDBJ whole genome shotgun (WGS) entry which is preliminary data.</text>
</comment>
<sequence>MENLARVIAAYKAMDQRRKDENLRLLELDAKKHLEKQRVSLKLVANNKGK</sequence>
<evidence type="ECO:0000313" key="1">
    <source>
        <dbReference type="EMBL" id="OFA08799.1"/>
    </source>
</evidence>
<dbReference type="Proteomes" id="UP000175989">
    <property type="component" value="Unassembled WGS sequence"/>
</dbReference>
<proteinExistence type="predicted"/>
<dbReference type="AlphaFoldDB" id="A0A1E7X6T2"/>
<gene>
    <name evidence="1" type="ORF">DUPY_04750</name>
</gene>
<dbReference type="EMBL" id="LROM01000036">
    <property type="protein sequence ID" value="OFA08799.1"/>
    <property type="molecule type" value="Genomic_DNA"/>
</dbReference>
<evidence type="ECO:0000313" key="2">
    <source>
        <dbReference type="Proteomes" id="UP000175989"/>
    </source>
</evidence>
<name>A0A1E7X6T2_9BURK</name>